<sequence>MYPLEGGCPTVAVVESETVERPYGWFFFYNTVQALEMGNMGHSLIGNGPILVRRGDGKIVEFSSFYSVNAAVTAYEADPAKFQPRT</sequence>
<evidence type="ECO:0000313" key="3">
    <source>
        <dbReference type="Proteomes" id="UP001165135"/>
    </source>
</evidence>
<protein>
    <recommendedName>
        <fullName evidence="1">Immunity protein 35 domain-containing protein</fullName>
    </recommendedName>
</protein>
<gene>
    <name evidence="2" type="ORF">Airi01_093470</name>
</gene>
<organism evidence="2 3">
    <name type="scientific">Actinoallomurus iriomotensis</name>
    <dbReference type="NCBI Taxonomy" id="478107"/>
    <lineage>
        <taxon>Bacteria</taxon>
        <taxon>Bacillati</taxon>
        <taxon>Actinomycetota</taxon>
        <taxon>Actinomycetes</taxon>
        <taxon>Streptosporangiales</taxon>
        <taxon>Thermomonosporaceae</taxon>
        <taxon>Actinoallomurus</taxon>
    </lineage>
</organism>
<accession>A0A9W6VUT3</accession>
<dbReference type="Proteomes" id="UP001165135">
    <property type="component" value="Unassembled WGS sequence"/>
</dbReference>
<evidence type="ECO:0000313" key="2">
    <source>
        <dbReference type="EMBL" id="GLY81080.1"/>
    </source>
</evidence>
<dbReference type="EMBL" id="BSTJ01000017">
    <property type="protein sequence ID" value="GLY81080.1"/>
    <property type="molecule type" value="Genomic_DNA"/>
</dbReference>
<name>A0A9W6VUT3_9ACTN</name>
<dbReference type="InterPro" id="IPR029082">
    <property type="entry name" value="Imm35"/>
</dbReference>
<comment type="caution">
    <text evidence="2">The sequence shown here is derived from an EMBL/GenBank/DDBJ whole genome shotgun (WGS) entry which is preliminary data.</text>
</comment>
<dbReference type="Pfam" id="PF15567">
    <property type="entry name" value="Imm35"/>
    <property type="match status" value="1"/>
</dbReference>
<reference evidence="2" key="1">
    <citation type="submission" date="2023-03" db="EMBL/GenBank/DDBJ databases">
        <title>Actinoallomurus iriomotensis NBRC 103681.</title>
        <authorList>
            <person name="Ichikawa N."/>
            <person name="Sato H."/>
            <person name="Tonouchi N."/>
        </authorList>
    </citation>
    <scope>NUCLEOTIDE SEQUENCE</scope>
    <source>
        <strain evidence="2">NBRC 103681</strain>
    </source>
</reference>
<feature type="domain" description="Immunity protein 35" evidence="1">
    <location>
        <begin position="10"/>
        <end position="68"/>
    </location>
</feature>
<dbReference type="AlphaFoldDB" id="A0A9W6VUT3"/>
<evidence type="ECO:0000259" key="1">
    <source>
        <dbReference type="Pfam" id="PF15567"/>
    </source>
</evidence>
<proteinExistence type="predicted"/>